<accession>A0A923S7Z4</accession>
<dbReference type="RefSeq" id="WP_187015499.1">
    <property type="nucleotide sequence ID" value="NZ_JACOQI010000015.1"/>
</dbReference>
<evidence type="ECO:0000313" key="1">
    <source>
        <dbReference type="EMBL" id="MBC5771289.1"/>
    </source>
</evidence>
<organism evidence="1 2">
    <name type="scientific">Dysosmobacter segnis</name>
    <dbReference type="NCBI Taxonomy" id="2763042"/>
    <lineage>
        <taxon>Bacteria</taxon>
        <taxon>Bacillati</taxon>
        <taxon>Bacillota</taxon>
        <taxon>Clostridia</taxon>
        <taxon>Eubacteriales</taxon>
        <taxon>Oscillospiraceae</taxon>
        <taxon>Dysosmobacter</taxon>
    </lineage>
</organism>
<evidence type="ECO:0000313" key="2">
    <source>
        <dbReference type="Proteomes" id="UP000620327"/>
    </source>
</evidence>
<dbReference type="AlphaFoldDB" id="A0A923S7Z4"/>
<proteinExistence type="predicted"/>
<dbReference type="EMBL" id="JACOQI010000015">
    <property type="protein sequence ID" value="MBC5771289.1"/>
    <property type="molecule type" value="Genomic_DNA"/>
</dbReference>
<dbReference type="Proteomes" id="UP000620327">
    <property type="component" value="Unassembled WGS sequence"/>
</dbReference>
<protein>
    <submittedName>
        <fullName evidence="1">Uncharacterized protein</fullName>
    </submittedName>
</protein>
<keyword evidence="2" id="KW-1185">Reference proteome</keyword>
<name>A0A923S7Z4_9FIRM</name>
<sequence>MSVASMLENMKRRALDSTYDAYISEEYDAWAVESFATEEGEYDAARLELPKVLSSEQMEKLKTMEERYRQNRKYASHYGFEAGLFSGFQLFFSGNGITEDGFDRYLMKSLMEMPGMQRHVDYYARNDEILRLGKELGEELTDENKEHVVSLECAWGQRIHSFACHAFYCGYRAALRVIDAVGGLESMSMIDHTLLLEYRLGYIGSYEQVEREQERKKKTS</sequence>
<comment type="caution">
    <text evidence="1">The sequence shown here is derived from an EMBL/GenBank/DDBJ whole genome shotgun (WGS) entry which is preliminary data.</text>
</comment>
<reference evidence="1" key="1">
    <citation type="submission" date="2020-08" db="EMBL/GenBank/DDBJ databases">
        <title>Genome public.</title>
        <authorList>
            <person name="Liu C."/>
            <person name="Sun Q."/>
        </authorList>
    </citation>
    <scope>NUCLEOTIDE SEQUENCE</scope>
    <source>
        <strain evidence="1">BX15</strain>
    </source>
</reference>
<gene>
    <name evidence="1" type="ORF">H8Z83_13375</name>
</gene>